<reference evidence="3 5" key="1">
    <citation type="journal article" date="2015" name="Int. J. Syst. Evol. Microbiol.">
        <title>Bacillus glycinifermentans sp. nov., isolated from fermented soybean paste.</title>
        <authorList>
            <person name="Kim S.J."/>
            <person name="Dunlap C.A."/>
            <person name="Kwon S.W."/>
            <person name="Rooney A.P."/>
        </authorList>
    </citation>
    <scope>NUCLEOTIDE SEQUENCE [LARGE SCALE GENOMIC DNA]</scope>
    <source>
        <strain evidence="3 5">GO-13</strain>
    </source>
</reference>
<dbReference type="EMBL" id="LECW02000045">
    <property type="protein sequence ID" value="KRT90007.1"/>
    <property type="molecule type" value="Genomic_DNA"/>
</dbReference>
<accession>A0A0T6BJK6</accession>
<organism evidence="3 5">
    <name type="scientific">Bacillus glycinifermentans</name>
    <dbReference type="NCBI Taxonomy" id="1664069"/>
    <lineage>
        <taxon>Bacteria</taxon>
        <taxon>Bacillati</taxon>
        <taxon>Bacillota</taxon>
        <taxon>Bacilli</taxon>
        <taxon>Bacillales</taxon>
        <taxon>Bacillaceae</taxon>
        <taxon>Bacillus</taxon>
    </lineage>
</organism>
<evidence type="ECO:0000256" key="1">
    <source>
        <dbReference type="SAM" id="Phobius"/>
    </source>
</evidence>
<dbReference type="InterPro" id="IPR011330">
    <property type="entry name" value="Glyco_hydro/deAcase_b/a-brl"/>
</dbReference>
<evidence type="ECO:0000313" key="3">
    <source>
        <dbReference type="EMBL" id="KRT90007.1"/>
    </source>
</evidence>
<dbReference type="OrthoDB" id="2339428at2"/>
<reference evidence="4 6" key="3">
    <citation type="submission" date="2023-03" db="EMBL/GenBank/DDBJ databases">
        <title>Agriculturally important microbes genome sequencing.</title>
        <authorList>
            <person name="Dunlap C."/>
        </authorList>
    </citation>
    <scope>NUCLEOTIDE SEQUENCE [LARGE SCALE GENOMIC DNA]</scope>
    <source>
        <strain evidence="4 6">CBP-3203</strain>
    </source>
</reference>
<keyword evidence="2" id="KW-0732">Signal</keyword>
<keyword evidence="6" id="KW-1185">Reference proteome</keyword>
<feature type="signal peptide" evidence="2">
    <location>
        <begin position="1"/>
        <end position="26"/>
    </location>
</feature>
<dbReference type="Proteomes" id="UP000036168">
    <property type="component" value="Unassembled WGS sequence"/>
</dbReference>
<dbReference type="InterPro" id="IPR018763">
    <property type="entry name" value="DUF2334"/>
</dbReference>
<keyword evidence="1" id="KW-0472">Membrane</keyword>
<evidence type="ECO:0000256" key="2">
    <source>
        <dbReference type="SAM" id="SignalP"/>
    </source>
</evidence>
<keyword evidence="1" id="KW-1133">Transmembrane helix</keyword>
<evidence type="ECO:0000313" key="5">
    <source>
        <dbReference type="Proteomes" id="UP000036168"/>
    </source>
</evidence>
<dbReference type="EMBL" id="JARRTL010000006">
    <property type="protein sequence ID" value="MEC0483681.1"/>
    <property type="molecule type" value="Genomic_DNA"/>
</dbReference>
<name>A0A0T6BJK6_9BACI</name>
<dbReference type="Proteomes" id="UP001341297">
    <property type="component" value="Unassembled WGS sequence"/>
</dbReference>
<dbReference type="SUPFAM" id="SSF88713">
    <property type="entry name" value="Glycoside hydrolase/deacetylase"/>
    <property type="match status" value="1"/>
</dbReference>
<keyword evidence="1" id="KW-0812">Transmembrane</keyword>
<comment type="caution">
    <text evidence="3">The sequence shown here is derived from an EMBL/GenBank/DDBJ whole genome shotgun (WGS) entry which is preliminary data.</text>
</comment>
<dbReference type="Pfam" id="PF10096">
    <property type="entry name" value="DUF2334"/>
    <property type="match status" value="1"/>
</dbReference>
<feature type="transmembrane region" description="Helical" evidence="1">
    <location>
        <begin position="538"/>
        <end position="560"/>
    </location>
</feature>
<protein>
    <submittedName>
        <fullName evidence="4">DUF2334 domain-containing protein</fullName>
    </submittedName>
</protein>
<proteinExistence type="predicted"/>
<dbReference type="GO" id="GO:0005975">
    <property type="term" value="P:carbohydrate metabolic process"/>
    <property type="evidence" value="ECO:0007669"/>
    <property type="project" value="InterPro"/>
</dbReference>
<dbReference type="CDD" id="cd10923">
    <property type="entry name" value="CE4_COG5298"/>
    <property type="match status" value="1"/>
</dbReference>
<evidence type="ECO:0000313" key="6">
    <source>
        <dbReference type="Proteomes" id="UP001341297"/>
    </source>
</evidence>
<reference evidence="3" key="2">
    <citation type="submission" date="2015-10" db="EMBL/GenBank/DDBJ databases">
        <authorList>
            <person name="Gilbert D.G."/>
        </authorList>
    </citation>
    <scope>NUCLEOTIDE SEQUENCE</scope>
    <source>
        <strain evidence="3">GO-13</strain>
    </source>
</reference>
<sequence length="576" mass="64683">MNCKRICLLWAALLIIAAALYQPDSAAAKEKENGILIIYSTLDGTESAHVKMLDLISGHFSSSVTVKKDEDVKAADLSGKMRVIYYGQTKRKLGRKLVSLIGSYKKPVIAIGFNAGQFSQFSGLSLKSKENVYEIKSSSEKSEVSLESALHVLEVSGLKGKALYTHQSDDGKTHPFMWKTDKSNVYIGLTNLLNDSQLTAKELRQAFGEKADSTLLYLRLEDISPMADEKLLLQAGSYLHKRNIPFILAVIPVYVNPETGEKVYMSDKPKLVKVLRKLQDMGGSVIVHGYTHAYRYSETGEGFEFWDAKADQPITSQNADDPPSILKKAQDFPNEAAYNSYLKPFRKNEETYTRQKLTHAIEDLTAEGLYPLGFEAPHYTMSEHGYQITSEYFSSIFGQVQLSDTTWKTSGTAPFVTKPAMLHGMTLYPETLGYVDASAENPLGGVNERISQMIDFEGGVAGAFYHPYLGMKYLPELVDQMERIPNSEWLDIKKTKQTVKTDKVEIHTNGDGTIHVNNKVNAVEEFFDHHQQSPLEKALWILSAIVLLFVVMFVIYTLYLRATLKKRIFKERKSRG</sequence>
<feature type="chain" id="PRO_5044546912" evidence="2">
    <location>
        <begin position="27"/>
        <end position="576"/>
    </location>
</feature>
<dbReference type="RefSeq" id="WP_048354204.1">
    <property type="nucleotide sequence ID" value="NZ_CP023481.1"/>
</dbReference>
<dbReference type="STRING" id="1664069.BGLY_4618"/>
<dbReference type="AlphaFoldDB" id="A0A0T6BJK6"/>
<evidence type="ECO:0000313" key="4">
    <source>
        <dbReference type="EMBL" id="MEC0483681.1"/>
    </source>
</evidence>
<gene>
    <name evidence="3" type="ORF">AB447_205325</name>
    <name evidence="4" type="ORF">P8828_02305</name>
</gene>